<dbReference type="EMBL" id="BAABLP010000006">
    <property type="protein sequence ID" value="GAA4753021.1"/>
    <property type="molecule type" value="Genomic_DNA"/>
</dbReference>
<protein>
    <submittedName>
        <fullName evidence="1">Uncharacterized protein</fullName>
    </submittedName>
</protein>
<keyword evidence="2" id="KW-1185">Reference proteome</keyword>
<gene>
    <name evidence="1" type="ORF">GCM10025783_27370</name>
</gene>
<sequence length="75" mass="8089">MAKLTMRLLDGPLADGAKVVTSMDSRIRPVLAGGGRTTLRCGSCAFPVARRIDPESVRGLVLRCPRCHRDNALPD</sequence>
<organism evidence="1 2">
    <name type="scientific">Amnibacterium soli</name>
    <dbReference type="NCBI Taxonomy" id="1282736"/>
    <lineage>
        <taxon>Bacteria</taxon>
        <taxon>Bacillati</taxon>
        <taxon>Actinomycetota</taxon>
        <taxon>Actinomycetes</taxon>
        <taxon>Micrococcales</taxon>
        <taxon>Microbacteriaceae</taxon>
        <taxon>Amnibacterium</taxon>
    </lineage>
</organism>
<evidence type="ECO:0000313" key="2">
    <source>
        <dbReference type="Proteomes" id="UP001500121"/>
    </source>
</evidence>
<dbReference type="Proteomes" id="UP001500121">
    <property type="component" value="Unassembled WGS sequence"/>
</dbReference>
<reference evidence="2" key="1">
    <citation type="journal article" date="2019" name="Int. J. Syst. Evol. Microbiol.">
        <title>The Global Catalogue of Microorganisms (GCM) 10K type strain sequencing project: providing services to taxonomists for standard genome sequencing and annotation.</title>
        <authorList>
            <consortium name="The Broad Institute Genomics Platform"/>
            <consortium name="The Broad Institute Genome Sequencing Center for Infectious Disease"/>
            <person name="Wu L."/>
            <person name="Ma J."/>
        </authorList>
    </citation>
    <scope>NUCLEOTIDE SEQUENCE [LARGE SCALE GENOMIC DNA]</scope>
    <source>
        <strain evidence="2">JCM 19015</strain>
    </source>
</reference>
<proteinExistence type="predicted"/>
<comment type="caution">
    <text evidence="1">The sequence shown here is derived from an EMBL/GenBank/DDBJ whole genome shotgun (WGS) entry which is preliminary data.</text>
</comment>
<name>A0ABP8ZD04_9MICO</name>
<dbReference type="RefSeq" id="WP_345481850.1">
    <property type="nucleotide sequence ID" value="NZ_BAABLP010000006.1"/>
</dbReference>
<accession>A0ABP8ZD04</accession>
<evidence type="ECO:0000313" key="1">
    <source>
        <dbReference type="EMBL" id="GAA4753021.1"/>
    </source>
</evidence>